<dbReference type="PANTHER" id="PTHR35400:SF3">
    <property type="entry name" value="SLL1072 PROTEIN"/>
    <property type="match status" value="1"/>
</dbReference>
<evidence type="ECO:0000313" key="2">
    <source>
        <dbReference type="EMBL" id="KPV51221.1"/>
    </source>
</evidence>
<accession>A0A0N8PRY5</accession>
<dbReference type="Proteomes" id="UP000050509">
    <property type="component" value="Unassembled WGS sequence"/>
</dbReference>
<dbReference type="CDD" id="cd06260">
    <property type="entry name" value="DUF820-like"/>
    <property type="match status" value="1"/>
</dbReference>
<sequence>MTQASNLQLAPPPLESGDRLRRAEFERRYQAMPWVKKAELVGRVVYVSPTVRQRSHGKPHAIIMGWLAIYTAATPGVDIGDNATVRLDLDNEPQPDALLRLEPEAGGLSRVGDDDYIEGPPELVVEVAASSASYDLHDKFDAYRRNMVQEYIVWRVYDQQLDWWELAEGDYQALAPDEGGILRSKVFPGLYLNAEALLRGDLAAVLAAQQQALGSAEHAAFVARLGGEAPNG</sequence>
<dbReference type="PANTHER" id="PTHR35400">
    <property type="entry name" value="SLR1083 PROTEIN"/>
    <property type="match status" value="1"/>
</dbReference>
<evidence type="ECO:0000259" key="1">
    <source>
        <dbReference type="Pfam" id="PF05685"/>
    </source>
</evidence>
<dbReference type="InterPro" id="IPR012296">
    <property type="entry name" value="Nuclease_put_TT1808"/>
</dbReference>
<dbReference type="EMBL" id="LJCR01001013">
    <property type="protein sequence ID" value="KPV51221.1"/>
    <property type="molecule type" value="Genomic_DNA"/>
</dbReference>
<dbReference type="PATRIC" id="fig|186479.3.peg.110"/>
<keyword evidence="3" id="KW-1185">Reference proteome</keyword>
<evidence type="ECO:0000313" key="3">
    <source>
        <dbReference type="Proteomes" id="UP000050509"/>
    </source>
</evidence>
<dbReference type="InterPro" id="IPR011335">
    <property type="entry name" value="Restrct_endonuc-II-like"/>
</dbReference>
<organism evidence="2 3">
    <name type="scientific">Kouleothrix aurantiaca</name>
    <dbReference type="NCBI Taxonomy" id="186479"/>
    <lineage>
        <taxon>Bacteria</taxon>
        <taxon>Bacillati</taxon>
        <taxon>Chloroflexota</taxon>
        <taxon>Chloroflexia</taxon>
        <taxon>Chloroflexales</taxon>
        <taxon>Roseiflexineae</taxon>
        <taxon>Roseiflexaceae</taxon>
        <taxon>Kouleothrix</taxon>
    </lineage>
</organism>
<dbReference type="Pfam" id="PF05685">
    <property type="entry name" value="Uma2"/>
    <property type="match status" value="1"/>
</dbReference>
<dbReference type="Gene3D" id="3.90.1570.10">
    <property type="entry name" value="tt1808, chain A"/>
    <property type="match status" value="1"/>
</dbReference>
<feature type="domain" description="Putative restriction endonuclease" evidence="1">
    <location>
        <begin position="34"/>
        <end position="194"/>
    </location>
</feature>
<dbReference type="AlphaFoldDB" id="A0A0N8PRY5"/>
<protein>
    <recommendedName>
        <fullName evidence="1">Putative restriction endonuclease domain-containing protein</fullName>
    </recommendedName>
</protein>
<dbReference type="SUPFAM" id="SSF52980">
    <property type="entry name" value="Restriction endonuclease-like"/>
    <property type="match status" value="1"/>
</dbReference>
<gene>
    <name evidence="2" type="ORF">SE17_22475</name>
</gene>
<dbReference type="InterPro" id="IPR008538">
    <property type="entry name" value="Uma2"/>
</dbReference>
<reference evidence="2 3" key="1">
    <citation type="submission" date="2015-09" db="EMBL/GenBank/DDBJ databases">
        <title>Draft genome sequence of Kouleothrix aurantiaca JCM 19913.</title>
        <authorList>
            <person name="Hemp J."/>
        </authorList>
    </citation>
    <scope>NUCLEOTIDE SEQUENCE [LARGE SCALE GENOMIC DNA]</scope>
    <source>
        <strain evidence="2 3">COM-B</strain>
    </source>
</reference>
<name>A0A0N8PRY5_9CHLR</name>
<comment type="caution">
    <text evidence="2">The sequence shown here is derived from an EMBL/GenBank/DDBJ whole genome shotgun (WGS) entry which is preliminary data.</text>
</comment>
<proteinExistence type="predicted"/>